<evidence type="ECO:0000313" key="18">
    <source>
        <dbReference type="Proteomes" id="UP000694843"/>
    </source>
</evidence>
<evidence type="ECO:0000256" key="10">
    <source>
        <dbReference type="ARBA" id="ARBA00023163"/>
    </source>
</evidence>
<evidence type="ECO:0000256" key="8">
    <source>
        <dbReference type="ARBA" id="ARBA00022853"/>
    </source>
</evidence>
<evidence type="ECO:0000256" key="13">
    <source>
        <dbReference type="PIRNR" id="PIRNR037911"/>
    </source>
</evidence>
<feature type="active site" evidence="14">
    <location>
        <position position="569"/>
    </location>
</feature>
<keyword evidence="9 13" id="KW-0805">Transcription regulation</keyword>
<dbReference type="PANTHER" id="PTHR10625:SF5">
    <property type="entry name" value="HISTONE DEACETYLASE"/>
    <property type="match status" value="1"/>
</dbReference>
<feature type="non-terminal residue" evidence="19">
    <location>
        <position position="1"/>
    </location>
</feature>
<keyword evidence="4 13" id="KW-0678">Repressor</keyword>
<feature type="binding site" evidence="15">
    <location>
        <position position="465"/>
    </location>
    <ligand>
        <name>Zn(2+)</name>
        <dbReference type="ChEBI" id="CHEBI:29105"/>
    </ligand>
</feature>
<keyword evidence="8 13" id="KW-0156">Chromatin regulator</keyword>
<feature type="domain" description="Histone deacetylase" evidence="17">
    <location>
        <begin position="473"/>
        <end position="758"/>
    </location>
</feature>
<dbReference type="GO" id="GO:0141221">
    <property type="term" value="F:histone deacetylase activity, hydrolytic mechanism"/>
    <property type="evidence" value="ECO:0007669"/>
    <property type="project" value="UniProtKB-EC"/>
</dbReference>
<comment type="similarity">
    <text evidence="2 13">Belongs to the histone deacetylase family. HD type 2 subfamily.</text>
</comment>
<dbReference type="Proteomes" id="UP000694843">
    <property type="component" value="Unplaced"/>
</dbReference>
<dbReference type="InterPro" id="IPR023801">
    <property type="entry name" value="His_deacetylse_dom"/>
</dbReference>
<dbReference type="GO" id="GO:0046872">
    <property type="term" value="F:metal ion binding"/>
    <property type="evidence" value="ECO:0007669"/>
    <property type="project" value="UniProtKB-KW"/>
</dbReference>
<keyword evidence="10 13" id="KW-0804">Transcription</keyword>
<dbReference type="KEGG" id="hazt:108669937"/>
<name>A0A979FNX2_HYAAZ</name>
<evidence type="ECO:0000256" key="4">
    <source>
        <dbReference type="ARBA" id="ARBA00022491"/>
    </source>
</evidence>
<dbReference type="Gene3D" id="3.40.800.20">
    <property type="entry name" value="Histone deacetylase domain"/>
    <property type="match status" value="1"/>
</dbReference>
<evidence type="ECO:0000256" key="14">
    <source>
        <dbReference type="PIRSR" id="PIRSR037911-1"/>
    </source>
</evidence>
<dbReference type="EC" id="3.5.1.98" evidence="3 13"/>
<feature type="compositionally biased region" description="Pro residues" evidence="16">
    <location>
        <begin position="856"/>
        <end position="874"/>
    </location>
</feature>
<evidence type="ECO:0000256" key="7">
    <source>
        <dbReference type="ARBA" id="ARBA00022833"/>
    </source>
</evidence>
<keyword evidence="5 15" id="KW-0479">Metal-binding</keyword>
<keyword evidence="7 15" id="KW-0862">Zinc</keyword>
<dbReference type="RefSeq" id="XP_047738186.1">
    <property type="nucleotide sequence ID" value="XM_047882230.1"/>
</dbReference>
<evidence type="ECO:0000256" key="3">
    <source>
        <dbReference type="ARBA" id="ARBA00012111"/>
    </source>
</evidence>
<dbReference type="OMA" id="ASEPNIC"/>
<evidence type="ECO:0000256" key="5">
    <source>
        <dbReference type="ARBA" id="ARBA00022723"/>
    </source>
</evidence>
<evidence type="ECO:0000256" key="2">
    <source>
        <dbReference type="ARBA" id="ARBA00007738"/>
    </source>
</evidence>
<comment type="subcellular location">
    <subcellularLocation>
        <location evidence="1 13">Nucleus</location>
    </subcellularLocation>
</comment>
<feature type="compositionally biased region" description="Basic residues" evidence="16">
    <location>
        <begin position="48"/>
        <end position="62"/>
    </location>
</feature>
<dbReference type="OrthoDB" id="5232919at2759"/>
<evidence type="ECO:0000256" key="9">
    <source>
        <dbReference type="ARBA" id="ARBA00023015"/>
    </source>
</evidence>
<dbReference type="PIRSF" id="PIRSF037911">
    <property type="entry name" value="HDAC_II_euk"/>
    <property type="match status" value="1"/>
</dbReference>
<proteinExistence type="inferred from homology"/>
<dbReference type="InterPro" id="IPR023696">
    <property type="entry name" value="Ureohydrolase_dom_sf"/>
</dbReference>
<feature type="binding site" evidence="15">
    <location>
        <position position="473"/>
    </location>
    <ligand>
        <name>Zn(2+)</name>
        <dbReference type="ChEBI" id="CHEBI:29105"/>
    </ligand>
</feature>
<organism evidence="18 19">
    <name type="scientific">Hyalella azteca</name>
    <name type="common">Amphipod</name>
    <dbReference type="NCBI Taxonomy" id="294128"/>
    <lineage>
        <taxon>Eukaryota</taxon>
        <taxon>Metazoa</taxon>
        <taxon>Ecdysozoa</taxon>
        <taxon>Arthropoda</taxon>
        <taxon>Crustacea</taxon>
        <taxon>Multicrustacea</taxon>
        <taxon>Malacostraca</taxon>
        <taxon>Eumalacostraca</taxon>
        <taxon>Peracarida</taxon>
        <taxon>Amphipoda</taxon>
        <taxon>Senticaudata</taxon>
        <taxon>Talitrida</taxon>
        <taxon>Talitroidea</taxon>
        <taxon>Hyalellidae</taxon>
        <taxon>Hyalella</taxon>
    </lineage>
</organism>
<dbReference type="CTD" id="9759"/>
<keyword evidence="11" id="KW-0539">Nucleus</keyword>
<feature type="compositionally biased region" description="Acidic residues" evidence="16">
    <location>
        <begin position="903"/>
        <end position="913"/>
    </location>
</feature>
<accession>A0A979FNX2</accession>
<evidence type="ECO:0000256" key="16">
    <source>
        <dbReference type="SAM" id="MobiDB-lite"/>
    </source>
</evidence>
<feature type="region of interest" description="Disordered" evidence="16">
    <location>
        <begin position="1"/>
        <end position="112"/>
    </location>
</feature>
<keyword evidence="6 13" id="KW-0378">Hydrolase</keyword>
<dbReference type="InterPro" id="IPR000286">
    <property type="entry name" value="HDACs"/>
</dbReference>
<reference evidence="19" key="1">
    <citation type="submission" date="2025-08" db="UniProtKB">
        <authorList>
            <consortium name="RefSeq"/>
        </authorList>
    </citation>
    <scope>IDENTIFICATION</scope>
    <source>
        <tissue evidence="19">Whole organism</tissue>
    </source>
</reference>
<dbReference type="GO" id="GO:0000118">
    <property type="term" value="C:histone deacetylase complex"/>
    <property type="evidence" value="ECO:0007669"/>
    <property type="project" value="TreeGrafter"/>
</dbReference>
<dbReference type="GO" id="GO:0000122">
    <property type="term" value="P:negative regulation of transcription by RNA polymerase II"/>
    <property type="evidence" value="ECO:0007669"/>
    <property type="project" value="InterPro"/>
</dbReference>
<evidence type="ECO:0000256" key="1">
    <source>
        <dbReference type="ARBA" id="ARBA00004123"/>
    </source>
</evidence>
<dbReference type="Pfam" id="PF00850">
    <property type="entry name" value="Hist_deacetyl"/>
    <property type="match status" value="1"/>
</dbReference>
<feature type="binding site" evidence="15">
    <location>
        <position position="467"/>
    </location>
    <ligand>
        <name>Zn(2+)</name>
        <dbReference type="ChEBI" id="CHEBI:29105"/>
    </ligand>
</feature>
<protein>
    <recommendedName>
        <fullName evidence="3 13">Histone deacetylase</fullName>
        <ecNumber evidence="3 13">3.5.1.98</ecNumber>
    </recommendedName>
</protein>
<gene>
    <name evidence="19" type="primary">LOC108669937</name>
</gene>
<feature type="region of interest" description="Disordered" evidence="16">
    <location>
        <begin position="855"/>
        <end position="919"/>
    </location>
</feature>
<dbReference type="InterPro" id="IPR046949">
    <property type="entry name" value="HDAC4/5/7/9"/>
</dbReference>
<evidence type="ECO:0000256" key="15">
    <source>
        <dbReference type="PIRSR" id="PIRSR037911-2"/>
    </source>
</evidence>
<feature type="compositionally biased region" description="Basic and acidic residues" evidence="16">
    <location>
        <begin position="14"/>
        <end position="24"/>
    </location>
</feature>
<evidence type="ECO:0000256" key="12">
    <source>
        <dbReference type="ARBA" id="ARBA00048287"/>
    </source>
</evidence>
<dbReference type="PRINTS" id="PR01270">
    <property type="entry name" value="HDASUPER"/>
</dbReference>
<dbReference type="AlphaFoldDB" id="A0A979FNX2"/>
<dbReference type="PANTHER" id="PTHR10625">
    <property type="entry name" value="HISTONE DEACETYLASE HDAC1-RELATED"/>
    <property type="match status" value="1"/>
</dbReference>
<comment type="function">
    <text evidence="13">Responsible for the deacetylation of lysine residues on the N-terminal part of the core histones (H2A, H2B, H3 and H4). Histone deacetylation gives a tag for epigenetic repression and plays an important role in transcriptional regulation, cell cycle progression and developmental events.</text>
</comment>
<feature type="compositionally biased region" description="Polar residues" evidence="16">
    <location>
        <begin position="67"/>
        <end position="95"/>
    </location>
</feature>
<evidence type="ECO:0000313" key="19">
    <source>
        <dbReference type="RefSeq" id="XP_047738186.1"/>
    </source>
</evidence>
<dbReference type="GeneID" id="108669937"/>
<evidence type="ECO:0000256" key="6">
    <source>
        <dbReference type="ARBA" id="ARBA00022801"/>
    </source>
</evidence>
<dbReference type="SUPFAM" id="SSF52768">
    <property type="entry name" value="Arginase/deacetylase"/>
    <property type="match status" value="1"/>
</dbReference>
<sequence length="919" mass="98840">HHSHPYRPSPGPYPHDDFPLRKTASEPNICLKARLKQRVIERRSSPITRRKDKPGVIKRRLPHSGVDSCSTPDSGQSSPPNGIPTSRSSSGSTPINEELGAGQTSSAAYSSLDGGSSDLTLYSSPSLPNISLGRPPHTSQQDGMKLSMVSEADGRGLLLLLPTLSLSTDGMKLSMVSEADGRGEEDEASAAPLRRELSMTGHMLPSTLPYYPSLPVSILEGSCYPTAARLSMVMPGMDGGHHLLSHAHYPPPPAVSIADVQGRINRSIQRPLGRTQSAPLPLGHPMLQGGNPPAFLPPSLQFDPNLPLEHNLVKQHVRKTVLTRTSSKSHVENVEEETDAAVAQAIAPDTRVPLPAQDVEAENLVANVERVMELPSTMRSYGGLESRLSRAPMSHREILAARLSAAGSSSNIPRSGTHIARPLSRAQSSPLVTLNAVVQEPPHFSNKKGATTGFAYDSLMQKHQCICGDNSQHPEHGGRLQAVYTRLQDTGLSLACHRIHARKATLEEIRSCHSEAHTLLFGTSPLNRQSLDMSKLAELPLKSFVRLHQLLATGELQNGFALVRPPGHHAEQQTAMGFCFFNSIAIAARQLQHKLNVEKILILDWDVHHGNGTQSMFYDDPHVLYMSLHRYDEGLFFPGTGAPQEVGEGDGYGFNVNIAWSGSLNPPLGDAEYMAAFRTVVMPIAKDFNPDIVLVSAGFDAADGHPGPLGGYKLSPAGFAYMTSQLMTLARGKVVLALEGGYHIPSVCDGVEACVRALLGEPLPPIPARHTQPCQPAKDTLHTVIAIQSGNWPKLTRQAGLVNMTAAEAEGRQEEQDTVSAMASLRVNTCAAMAAVAESVLVQANAVRQMIVPLPSGLPPRLTPSSSPLPPTPERPTMAVTDCIPMVGGDEPRVVSSPVAPLPDEEEPMEEDQVPLQQK</sequence>
<evidence type="ECO:0000256" key="11">
    <source>
        <dbReference type="ARBA" id="ARBA00023242"/>
    </source>
</evidence>
<dbReference type="InterPro" id="IPR037138">
    <property type="entry name" value="His_deacetylse_dom_sf"/>
</dbReference>
<dbReference type="GO" id="GO:0040029">
    <property type="term" value="P:epigenetic regulation of gene expression"/>
    <property type="evidence" value="ECO:0007669"/>
    <property type="project" value="TreeGrafter"/>
</dbReference>
<comment type="catalytic activity">
    <reaction evidence="12 13">
        <text>N(6)-acetyl-L-lysyl-[histone] + H2O = L-lysyl-[histone] + acetate</text>
        <dbReference type="Rhea" id="RHEA:58196"/>
        <dbReference type="Rhea" id="RHEA-COMP:9845"/>
        <dbReference type="Rhea" id="RHEA-COMP:11338"/>
        <dbReference type="ChEBI" id="CHEBI:15377"/>
        <dbReference type="ChEBI" id="CHEBI:29969"/>
        <dbReference type="ChEBI" id="CHEBI:30089"/>
        <dbReference type="ChEBI" id="CHEBI:61930"/>
        <dbReference type="EC" id="3.5.1.98"/>
    </reaction>
</comment>
<evidence type="ECO:0000259" key="17">
    <source>
        <dbReference type="Pfam" id="PF00850"/>
    </source>
</evidence>
<keyword evidence="18" id="KW-1185">Reference proteome</keyword>